<organism evidence="1">
    <name type="scientific">Siphoviridae sp. ct0yq10</name>
    <dbReference type="NCBI Taxonomy" id="2826270"/>
    <lineage>
        <taxon>Viruses</taxon>
        <taxon>Duplodnaviria</taxon>
        <taxon>Heunggongvirae</taxon>
        <taxon>Uroviricota</taxon>
        <taxon>Caudoviricetes</taxon>
    </lineage>
</organism>
<reference evidence="1" key="1">
    <citation type="journal article" date="2021" name="Proc. Natl. Acad. Sci. U.S.A.">
        <title>A Catalog of Tens of Thousands of Viruses from Human Metagenomes Reveals Hidden Associations with Chronic Diseases.</title>
        <authorList>
            <person name="Tisza M.J."/>
            <person name="Buck C.B."/>
        </authorList>
    </citation>
    <scope>NUCLEOTIDE SEQUENCE</scope>
    <source>
        <strain evidence="1">Ct0yq10</strain>
    </source>
</reference>
<accession>A0A8S5MNV6</accession>
<evidence type="ECO:0000313" key="1">
    <source>
        <dbReference type="EMBL" id="DAD84053.1"/>
    </source>
</evidence>
<sequence length="83" mass="10332">MDKGVYKELKYVFDDVIYNHKQDGTVDGVTLWFYHIKDQKQFKRKFQDYRLWLIHIQGFWYKTVFEEYIDMPGQLGLRFTIIW</sequence>
<proteinExistence type="predicted"/>
<protein>
    <submittedName>
        <fullName evidence="1">Uncharacterized protein</fullName>
    </submittedName>
</protein>
<dbReference type="EMBL" id="BK014951">
    <property type="protein sequence ID" value="DAD84053.1"/>
    <property type="molecule type" value="Genomic_DNA"/>
</dbReference>
<name>A0A8S5MNV6_9CAUD</name>